<evidence type="ECO:0000313" key="3">
    <source>
        <dbReference type="Proteomes" id="UP000245670"/>
    </source>
</evidence>
<gene>
    <name evidence="2" type="ORF">DIS07_08195</name>
</gene>
<dbReference type="AlphaFoldDB" id="A0A2U2JA59"/>
<dbReference type="Proteomes" id="UP000245670">
    <property type="component" value="Unassembled WGS sequence"/>
</dbReference>
<feature type="coiled-coil region" evidence="1">
    <location>
        <begin position="467"/>
        <end position="529"/>
    </location>
</feature>
<protein>
    <submittedName>
        <fullName evidence="2">Uncharacterized protein</fullName>
    </submittedName>
</protein>
<keyword evidence="1" id="KW-0175">Coiled coil</keyword>
<keyword evidence="3" id="KW-1185">Reference proteome</keyword>
<organism evidence="2 3">
    <name type="scientific">Polaribacter aquimarinus</name>
    <dbReference type="NCBI Taxonomy" id="2100726"/>
    <lineage>
        <taxon>Bacteria</taxon>
        <taxon>Pseudomonadati</taxon>
        <taxon>Bacteroidota</taxon>
        <taxon>Flavobacteriia</taxon>
        <taxon>Flavobacteriales</taxon>
        <taxon>Flavobacteriaceae</taxon>
    </lineage>
</organism>
<sequence length="773" mass="92056">MEKVEFVKIHNTTLDFLNEKDNGKLRTIGFWYFNFLKSNSDKLRLHLPYYSKEFKITAFNYVRAFTIIFNLVKNQKLSDFEGTCLFDIFNYSKDKRAEELTLEFQNQKDDLVLWQKDTLTKLDTFLPIFKKEEIIDYNKASVIKNTFKLFKSIRKSSIIDFPIYIELKEKTLSFNNVGAQDESLISENLFPLNQKLSRKEAIEVKKELPRDYENSISIKYPYSLKPIFPLTELGSKKFNLIFNNRFAYNNEVLENDLILLKDESSLKTNLNYEIVTTNHTKKLHDLFKSFKEQWVRLELNKFITPFPKYWLLFLNPSLTKEQWLIQFKKDFPAVAEKPIIRIIEQIIEEVIHLNWIHDIMSDSTKILFPELKSNRKKRLEFVFNNFKNHVQSLNSNVEFIESLDFGNFEHVIVLDSFNIIELVNKSQSIANKQINVIVPDFLYFGYQPWIKFHLFNYQYRPLLNDVRQKLDHNYDTNKDELEKIKTELISKIRSDLKNYRKKYIEDENIEDENINEEDLEQTNEEDLEQTNEEEIETFNNDIDDDDDDDDELVIINDNLAIPSNEEVLLRRDSLLYVKARALKIGDRIIRDSDISGLFQSNDFYDKLVDIPHDVFGYQKQLFAKKNIYKVLKNKGISYQHQNYFDRTYALEFIDEQKFRIPRRKKDWAIICEFLNINDSDKQLSFIAYYGRSKQNELKQMYKTIIQLLTENNWLGTIENPLILESVSEIVKQHNTIFKISDSSEITEVEVSESIISTIFSQLEFTEIKTIRNE</sequence>
<proteinExistence type="predicted"/>
<dbReference type="OrthoDB" id="1285048at2"/>
<dbReference type="RefSeq" id="WP_109404762.1">
    <property type="nucleotide sequence ID" value="NZ_QFFG01000003.1"/>
</dbReference>
<reference evidence="2 3" key="1">
    <citation type="submission" date="2018-05" db="EMBL/GenBank/DDBJ databases">
        <title>Polaribacter aquimarinus sp. nov., isolated from sediment in a sediment of sea.</title>
        <authorList>
            <person name="Lu D."/>
        </authorList>
    </citation>
    <scope>NUCLEOTIDE SEQUENCE [LARGE SCALE GENOMIC DNA]</scope>
    <source>
        <strain evidence="2 3">ZY113</strain>
    </source>
</reference>
<accession>A0A2U2JA59</accession>
<evidence type="ECO:0000256" key="1">
    <source>
        <dbReference type="SAM" id="Coils"/>
    </source>
</evidence>
<comment type="caution">
    <text evidence="2">The sequence shown here is derived from an EMBL/GenBank/DDBJ whole genome shotgun (WGS) entry which is preliminary data.</text>
</comment>
<evidence type="ECO:0000313" key="2">
    <source>
        <dbReference type="EMBL" id="PWG05217.1"/>
    </source>
</evidence>
<name>A0A2U2JA59_9FLAO</name>
<dbReference type="EMBL" id="QFFG01000003">
    <property type="protein sequence ID" value="PWG05217.1"/>
    <property type="molecule type" value="Genomic_DNA"/>
</dbReference>